<dbReference type="GO" id="GO:0005840">
    <property type="term" value="C:ribosome"/>
    <property type="evidence" value="ECO:0007669"/>
    <property type="project" value="UniProtKB-KW"/>
</dbReference>
<evidence type="ECO:0000256" key="5">
    <source>
        <dbReference type="HAMAP-Rule" id="MF_00391"/>
    </source>
</evidence>
<dbReference type="PANTHER" id="PTHR14503">
    <property type="entry name" value="MITOCHONDRIAL RIBOSOMAL PROTEIN 34 FAMILY MEMBER"/>
    <property type="match status" value="1"/>
</dbReference>
<dbReference type="GO" id="GO:1990904">
    <property type="term" value="C:ribonucleoprotein complex"/>
    <property type="evidence" value="ECO:0007669"/>
    <property type="project" value="UniProtKB-KW"/>
</dbReference>
<proteinExistence type="inferred from homology"/>
<dbReference type="Proteomes" id="UP000054785">
    <property type="component" value="Unassembled WGS sequence"/>
</dbReference>
<keyword evidence="7" id="KW-1185">Reference proteome</keyword>
<organism evidence="6 7">
    <name type="scientific">Legionella geestiana</name>
    <dbReference type="NCBI Taxonomy" id="45065"/>
    <lineage>
        <taxon>Bacteria</taxon>
        <taxon>Pseudomonadati</taxon>
        <taxon>Pseudomonadota</taxon>
        <taxon>Gammaproteobacteria</taxon>
        <taxon>Legionellales</taxon>
        <taxon>Legionellaceae</taxon>
        <taxon>Legionella</taxon>
    </lineage>
</organism>
<comment type="similarity">
    <text evidence="1 5">Belongs to the bacterial ribosomal protein bL34 family.</text>
</comment>
<dbReference type="EMBL" id="LNYC01000029">
    <property type="protein sequence ID" value="KTD01205.1"/>
    <property type="molecule type" value="Genomic_DNA"/>
</dbReference>
<evidence type="ECO:0000313" key="6">
    <source>
        <dbReference type="EMBL" id="KTD01205.1"/>
    </source>
</evidence>
<dbReference type="PROSITE" id="PS00784">
    <property type="entry name" value="RIBOSOMAL_L34"/>
    <property type="match status" value="1"/>
</dbReference>
<keyword evidence="3 5" id="KW-0687">Ribonucleoprotein</keyword>
<sequence>MFRHKRQLQTFDTDLIFHYDPEPHKSIGRFFSMKRTFQPSNLKRKRDHGFRARMATRGGRLVLKRRRAKGRKRLSA</sequence>
<dbReference type="InterPro" id="IPR020939">
    <property type="entry name" value="Ribosomal_bL34_CS"/>
</dbReference>
<dbReference type="PANTHER" id="PTHR14503:SF4">
    <property type="entry name" value="LARGE RIBOSOMAL SUBUNIT PROTEIN BL34M"/>
    <property type="match status" value="1"/>
</dbReference>
<dbReference type="AlphaFoldDB" id="A0A0W0TZW6"/>
<dbReference type="GO" id="GO:0003735">
    <property type="term" value="F:structural constituent of ribosome"/>
    <property type="evidence" value="ECO:0007669"/>
    <property type="project" value="InterPro"/>
</dbReference>
<dbReference type="NCBIfam" id="TIGR01030">
    <property type="entry name" value="rpmH_bact"/>
    <property type="match status" value="1"/>
</dbReference>
<dbReference type="GO" id="GO:0006412">
    <property type="term" value="P:translation"/>
    <property type="evidence" value="ECO:0007669"/>
    <property type="project" value="UniProtKB-UniRule"/>
</dbReference>
<evidence type="ECO:0000313" key="7">
    <source>
        <dbReference type="Proteomes" id="UP000054785"/>
    </source>
</evidence>
<dbReference type="InterPro" id="IPR000271">
    <property type="entry name" value="Ribosomal_bL34"/>
</dbReference>
<reference evidence="6 7" key="1">
    <citation type="submission" date="2015-11" db="EMBL/GenBank/DDBJ databases">
        <title>Genomic analysis of 38 Legionella species identifies large and diverse effector repertoires.</title>
        <authorList>
            <person name="Burstein D."/>
            <person name="Amaro F."/>
            <person name="Zusman T."/>
            <person name="Lifshitz Z."/>
            <person name="Cohen O."/>
            <person name="Gilbert J.A."/>
            <person name="Pupko T."/>
            <person name="Shuman H.A."/>
            <person name="Segal G."/>
        </authorList>
    </citation>
    <scope>NUCLEOTIDE SEQUENCE [LARGE SCALE GENOMIC DNA]</scope>
    <source>
        <strain evidence="6 7">ATCC 49504</strain>
    </source>
</reference>
<evidence type="ECO:0000256" key="4">
    <source>
        <dbReference type="ARBA" id="ARBA00035177"/>
    </source>
</evidence>
<dbReference type="Gene3D" id="1.10.287.3980">
    <property type="match status" value="1"/>
</dbReference>
<evidence type="ECO:0000256" key="2">
    <source>
        <dbReference type="ARBA" id="ARBA00022980"/>
    </source>
</evidence>
<comment type="caution">
    <text evidence="6">The sequence shown here is derived from an EMBL/GenBank/DDBJ whole genome shotgun (WGS) entry which is preliminary data.</text>
</comment>
<dbReference type="STRING" id="45065.Lgee_0849"/>
<protein>
    <recommendedName>
        <fullName evidence="4 5">Large ribosomal subunit protein bL34</fullName>
    </recommendedName>
</protein>
<evidence type="ECO:0000256" key="3">
    <source>
        <dbReference type="ARBA" id="ARBA00023274"/>
    </source>
</evidence>
<dbReference type="PATRIC" id="fig|45065.4.peg.911"/>
<keyword evidence="2 5" id="KW-0689">Ribosomal protein</keyword>
<gene>
    <name evidence="5 6" type="primary">rpmH</name>
    <name evidence="6" type="ORF">Lgee_0849</name>
</gene>
<evidence type="ECO:0000256" key="1">
    <source>
        <dbReference type="ARBA" id="ARBA00010111"/>
    </source>
</evidence>
<accession>A0A0W0TZW6</accession>
<name>A0A0W0TZW6_9GAMM</name>
<dbReference type="FunFam" id="1.10.287.3980:FF:000001">
    <property type="entry name" value="Mitochondrial ribosomal protein L34"/>
    <property type="match status" value="1"/>
</dbReference>
<dbReference type="Pfam" id="PF00468">
    <property type="entry name" value="Ribosomal_L34"/>
    <property type="match status" value="1"/>
</dbReference>
<dbReference type="HAMAP" id="MF_00391">
    <property type="entry name" value="Ribosomal_bL34"/>
    <property type="match status" value="1"/>
</dbReference>